<feature type="modified residue" description="N6-(pyridoxal phosphate)lysine" evidence="8">
    <location>
        <position position="273"/>
    </location>
</feature>
<dbReference type="HOGENOM" id="CLU_019582_2_1_6"/>
<sequence>MSKNSLTPNYSELDDVYASLDLSQSLPKTQFPQKERDPRNVFSAVRDELMLDGNSRQNLATFCQTWVDEEIRELMDLSIDKNMIDKDEYPQTAEIENRCVHMIADLWHSPDAENTLGCSTIGSSEAAMLGGLALKWQWRKKQAAKGKPTDKPNLICGPVQVCWHKFARYFDVELREIPLEGDRLIMSPEEVLKRVDENTIGVVPTLGVTFTCQYEPVKAVHEALDKLQKETGLDIPIHVDGASGGFLAPFCAPDLEWDFSLPRVKSINSSGHKFGLAPLGAGWVIWREAKDLPEELIFNVNYLGGNMPTFALNFSRPGGQIIAQYYNFLRLGREGYTKIHNSCYATAQYLAREIEKLGPFEMLFDGDSQKGIPALAWKLKDGAKSNYSLYDIADKLRSRGWQVPAYSMPANREDLVVQRILVRHGVSLDLAALLIEDFKRTLAYFDKHPVSKPLSEEEGGGFNHS</sequence>
<protein>
    <recommendedName>
        <fullName evidence="3 10">Glutamate decarboxylase</fullName>
        <ecNumber evidence="3 10">4.1.1.15</ecNumber>
    </recommendedName>
</protein>
<evidence type="ECO:0000313" key="11">
    <source>
        <dbReference type="EMBL" id="EKT54086.1"/>
    </source>
</evidence>
<dbReference type="PANTHER" id="PTHR43321:SF3">
    <property type="entry name" value="GLUTAMATE DECARBOXYLASE"/>
    <property type="match status" value="1"/>
</dbReference>
<comment type="cofactor">
    <cofactor evidence="1 8 9">
        <name>pyridoxal 5'-phosphate</name>
        <dbReference type="ChEBI" id="CHEBI:597326"/>
    </cofactor>
</comment>
<dbReference type="EC" id="4.1.1.15" evidence="3 10"/>
<dbReference type="OrthoDB" id="9803665at2"/>
<evidence type="ECO:0000256" key="2">
    <source>
        <dbReference type="ARBA" id="ARBA00009533"/>
    </source>
</evidence>
<comment type="similarity">
    <text evidence="2 9">Belongs to the group II decarboxylase family.</text>
</comment>
<dbReference type="Gene3D" id="3.40.640.10">
    <property type="entry name" value="Type I PLP-dependent aspartate aminotransferase-like (Major domain)"/>
    <property type="match status" value="1"/>
</dbReference>
<dbReference type="FunFam" id="3.40.640.10:FF:000017">
    <property type="entry name" value="Glutamate decarboxylase"/>
    <property type="match status" value="1"/>
</dbReference>
<dbReference type="InterPro" id="IPR002129">
    <property type="entry name" value="PyrdxlP-dep_de-COase"/>
</dbReference>
<dbReference type="GO" id="GO:0006538">
    <property type="term" value="P:L-glutamate catabolic process"/>
    <property type="evidence" value="ECO:0007669"/>
    <property type="project" value="TreeGrafter"/>
</dbReference>
<evidence type="ECO:0000313" key="12">
    <source>
        <dbReference type="Proteomes" id="UP000009336"/>
    </source>
</evidence>
<dbReference type="SUPFAM" id="SSF53383">
    <property type="entry name" value="PLP-dependent transferases"/>
    <property type="match status" value="1"/>
</dbReference>
<dbReference type="Gene3D" id="3.90.1150.160">
    <property type="match status" value="1"/>
</dbReference>
<organism evidence="11 12">
    <name type="scientific">Providencia burhodogranariea DSM 19968</name>
    <dbReference type="NCBI Taxonomy" id="1141662"/>
    <lineage>
        <taxon>Bacteria</taxon>
        <taxon>Pseudomonadati</taxon>
        <taxon>Pseudomonadota</taxon>
        <taxon>Gammaproteobacteria</taxon>
        <taxon>Enterobacterales</taxon>
        <taxon>Morganellaceae</taxon>
        <taxon>Providencia</taxon>
    </lineage>
</organism>
<dbReference type="InterPro" id="IPR015421">
    <property type="entry name" value="PyrdxlP-dep_Trfase_major"/>
</dbReference>
<dbReference type="STRING" id="1141662.OOA_17829"/>
<evidence type="ECO:0000256" key="8">
    <source>
        <dbReference type="PIRSR" id="PIRSR602129-50"/>
    </source>
</evidence>
<dbReference type="FunFam" id="4.10.280.50:FF:000001">
    <property type="entry name" value="Glutamate decarboxylase"/>
    <property type="match status" value="1"/>
</dbReference>
<evidence type="ECO:0000256" key="3">
    <source>
        <dbReference type="ARBA" id="ARBA00012421"/>
    </source>
</evidence>
<evidence type="ECO:0000256" key="1">
    <source>
        <dbReference type="ARBA" id="ARBA00001933"/>
    </source>
</evidence>
<evidence type="ECO:0000256" key="4">
    <source>
        <dbReference type="ARBA" id="ARBA00022898"/>
    </source>
</evidence>
<evidence type="ECO:0000256" key="7">
    <source>
        <dbReference type="ARBA" id="ARBA00048868"/>
    </source>
</evidence>
<dbReference type="Proteomes" id="UP000009336">
    <property type="component" value="Unassembled WGS sequence"/>
</dbReference>
<keyword evidence="12" id="KW-1185">Reference proteome</keyword>
<evidence type="ECO:0000256" key="9">
    <source>
        <dbReference type="RuleBase" id="RU000382"/>
    </source>
</evidence>
<dbReference type="CDD" id="cd06450">
    <property type="entry name" value="DOPA_deC_like"/>
    <property type="match status" value="1"/>
</dbReference>
<dbReference type="PROSITE" id="PS00392">
    <property type="entry name" value="DDC_GAD_HDC_YDC"/>
    <property type="match status" value="1"/>
</dbReference>
<comment type="function">
    <text evidence="6">Converts glutamate to gamma-aminobutyrate (GABA), consuming one intracellular proton in the reaction. The gad system helps to maintain a near-neutral intracellular pH when cells are exposed to extremely acidic conditions. The ability to survive transit through the acidic conditions of the stomach is essential for successful colonization of the mammalian host by commensal and pathogenic bacteria.</text>
</comment>
<dbReference type="PATRIC" id="fig|1141662.3.peg.3615"/>
<keyword evidence="5 9" id="KW-0456">Lyase</keyword>
<name>K8W2P5_9GAMM</name>
<evidence type="ECO:0000256" key="6">
    <source>
        <dbReference type="ARBA" id="ARBA00024984"/>
    </source>
</evidence>
<dbReference type="AlphaFoldDB" id="K8W2P5"/>
<gene>
    <name evidence="11" type="ORF">OOA_17829</name>
</gene>
<evidence type="ECO:0000256" key="10">
    <source>
        <dbReference type="RuleBase" id="RU361171"/>
    </source>
</evidence>
<proteinExistence type="inferred from homology"/>
<dbReference type="InterPro" id="IPR021115">
    <property type="entry name" value="Pyridoxal-P_BS"/>
</dbReference>
<dbReference type="RefSeq" id="WP_008913538.1">
    <property type="nucleotide sequence ID" value="NZ_KB233226.1"/>
</dbReference>
<dbReference type="EMBL" id="AKKL01000050">
    <property type="protein sequence ID" value="EKT54086.1"/>
    <property type="molecule type" value="Genomic_DNA"/>
</dbReference>
<dbReference type="NCBIfam" id="TIGR01788">
    <property type="entry name" value="Glu-decarb-GAD"/>
    <property type="match status" value="1"/>
</dbReference>
<dbReference type="eggNOG" id="COG0076">
    <property type="taxonomic scope" value="Bacteria"/>
</dbReference>
<dbReference type="PANTHER" id="PTHR43321">
    <property type="entry name" value="GLUTAMATE DECARBOXYLASE"/>
    <property type="match status" value="1"/>
</dbReference>
<comment type="catalytic activity">
    <reaction evidence="7 10">
        <text>L-glutamate + H(+) = 4-aminobutanoate + CO2</text>
        <dbReference type="Rhea" id="RHEA:17785"/>
        <dbReference type="ChEBI" id="CHEBI:15378"/>
        <dbReference type="ChEBI" id="CHEBI:16526"/>
        <dbReference type="ChEBI" id="CHEBI:29985"/>
        <dbReference type="ChEBI" id="CHEBI:59888"/>
        <dbReference type="EC" id="4.1.1.15"/>
    </reaction>
</comment>
<dbReference type="GO" id="GO:0004351">
    <property type="term" value="F:glutamate decarboxylase activity"/>
    <property type="evidence" value="ECO:0007669"/>
    <property type="project" value="UniProtKB-EC"/>
</dbReference>
<reference evidence="11 12" key="1">
    <citation type="journal article" date="2012" name="BMC Genomics">
        <title>Comparative genomics of bacteria in the genus Providencia isolated from wild Drosophila melanogaster.</title>
        <authorList>
            <person name="Galac M.R."/>
            <person name="Lazzaro B.P."/>
        </authorList>
    </citation>
    <scope>NUCLEOTIDE SEQUENCE [LARGE SCALE GENOMIC DNA]</scope>
    <source>
        <strain evidence="11 12">DSM 19968</strain>
    </source>
</reference>
<accession>K8W2P5</accession>
<comment type="caution">
    <text evidence="11">The sequence shown here is derived from an EMBL/GenBank/DDBJ whole genome shotgun (WGS) entry which is preliminary data.</text>
</comment>
<evidence type="ECO:0000256" key="5">
    <source>
        <dbReference type="ARBA" id="ARBA00023239"/>
    </source>
</evidence>
<dbReference type="Gene3D" id="4.10.280.50">
    <property type="match status" value="1"/>
</dbReference>
<keyword evidence="10" id="KW-0210">Decarboxylase</keyword>
<dbReference type="InterPro" id="IPR015424">
    <property type="entry name" value="PyrdxlP-dep_Trfase"/>
</dbReference>
<dbReference type="InterPro" id="IPR010107">
    <property type="entry name" value="Glutamate_decarboxylase"/>
</dbReference>
<dbReference type="GO" id="GO:0005829">
    <property type="term" value="C:cytosol"/>
    <property type="evidence" value="ECO:0007669"/>
    <property type="project" value="TreeGrafter"/>
</dbReference>
<dbReference type="Pfam" id="PF00282">
    <property type="entry name" value="Pyridoxal_deC"/>
    <property type="match status" value="1"/>
</dbReference>
<dbReference type="GO" id="GO:0030170">
    <property type="term" value="F:pyridoxal phosphate binding"/>
    <property type="evidence" value="ECO:0007669"/>
    <property type="project" value="InterPro"/>
</dbReference>
<keyword evidence="4 8" id="KW-0663">Pyridoxal phosphate</keyword>